<dbReference type="AlphaFoldDB" id="A0A3D9T9L4"/>
<dbReference type="Gene3D" id="2.50.20.20">
    <property type="match status" value="1"/>
</dbReference>
<comment type="caution">
    <text evidence="2">The sequence shown here is derived from an EMBL/GenBank/DDBJ whole genome shotgun (WGS) entry which is preliminary data.</text>
</comment>
<evidence type="ECO:0008006" key="4">
    <source>
        <dbReference type="Google" id="ProtNLM"/>
    </source>
</evidence>
<evidence type="ECO:0000313" key="2">
    <source>
        <dbReference type="EMBL" id="REF00452.1"/>
    </source>
</evidence>
<organism evidence="2 3">
    <name type="scientific">Thermomonospora umbrina</name>
    <dbReference type="NCBI Taxonomy" id="111806"/>
    <lineage>
        <taxon>Bacteria</taxon>
        <taxon>Bacillati</taxon>
        <taxon>Actinomycetota</taxon>
        <taxon>Actinomycetes</taxon>
        <taxon>Streptosporangiales</taxon>
        <taxon>Thermomonosporaceae</taxon>
        <taxon>Thermomonospora</taxon>
    </lineage>
</organism>
<dbReference type="PROSITE" id="PS51257">
    <property type="entry name" value="PROKAR_LIPOPROTEIN"/>
    <property type="match status" value="1"/>
</dbReference>
<reference evidence="2 3" key="1">
    <citation type="submission" date="2018-08" db="EMBL/GenBank/DDBJ databases">
        <title>Sequencing the genomes of 1000 actinobacteria strains.</title>
        <authorList>
            <person name="Klenk H.-P."/>
        </authorList>
    </citation>
    <scope>NUCLEOTIDE SEQUENCE [LARGE SCALE GENOMIC DNA]</scope>
    <source>
        <strain evidence="2 3">DSM 43927</strain>
    </source>
</reference>
<feature type="signal peptide" evidence="1">
    <location>
        <begin position="1"/>
        <end position="29"/>
    </location>
</feature>
<protein>
    <recommendedName>
        <fullName evidence="4">Lipoprotein LprG</fullName>
    </recommendedName>
</protein>
<proteinExistence type="predicted"/>
<dbReference type="EMBL" id="QTTT01000001">
    <property type="protein sequence ID" value="REF00452.1"/>
    <property type="molecule type" value="Genomic_DNA"/>
</dbReference>
<dbReference type="Proteomes" id="UP000256661">
    <property type="component" value="Unassembled WGS sequence"/>
</dbReference>
<name>A0A3D9T9L4_9ACTN</name>
<evidence type="ECO:0000256" key="1">
    <source>
        <dbReference type="SAM" id="SignalP"/>
    </source>
</evidence>
<feature type="chain" id="PRO_5038764383" description="Lipoprotein LprG" evidence="1">
    <location>
        <begin position="30"/>
        <end position="254"/>
    </location>
</feature>
<accession>A0A3D9T9L4</accession>
<sequence>MRHRWTRPAGRLCAGSAVLGMVLALGSCGGDGTAAPPPAPMTRTAAPTPADNGVAAESAEQILKDAVAALQRQRSFRLLGALRDGGDMTRMDLRIGDRDLQGRMTLALKGKSVPVDVAVHGRDFYLRGRAIFEQVGGVEAAKLFGDRWLKNPPNTENAAFVGLFTPEALAKDLERMSAKATKGPRTLLNGRGVIGVADSDTVVYVATTGDPLPLRFSTRGEPLDGEGFNLTEFGVPFTVTPPADAIDITKIRRS</sequence>
<gene>
    <name evidence="2" type="ORF">DFJ69_5989</name>
</gene>
<keyword evidence="3" id="KW-1185">Reference proteome</keyword>
<evidence type="ECO:0000313" key="3">
    <source>
        <dbReference type="Proteomes" id="UP000256661"/>
    </source>
</evidence>
<keyword evidence="1" id="KW-0732">Signal</keyword>